<protein>
    <submittedName>
        <fullName evidence="10">Precorrin-8X methylmutase</fullName>
        <ecNumber evidence="10">5.4.99.61</ecNumber>
    </submittedName>
</protein>
<dbReference type="PANTHER" id="PTHR43588">
    <property type="entry name" value="COBALT-PRECORRIN-8 METHYLMUTASE"/>
    <property type="match status" value="1"/>
</dbReference>
<keyword evidence="3" id="KW-0169">Cobalamin biosynthesis</keyword>
<organism evidence="10 11">
    <name type="scientific">Nocardioides turkmenicus</name>
    <dbReference type="NCBI Taxonomy" id="2711220"/>
    <lineage>
        <taxon>Bacteria</taxon>
        <taxon>Bacillati</taxon>
        <taxon>Actinomycetota</taxon>
        <taxon>Actinomycetes</taxon>
        <taxon>Propionibacteriales</taxon>
        <taxon>Nocardioidaceae</taxon>
        <taxon>Nocardioides</taxon>
    </lineage>
</organism>
<evidence type="ECO:0000313" key="11">
    <source>
        <dbReference type="Proteomes" id="UP000483261"/>
    </source>
</evidence>
<dbReference type="Gene3D" id="3.40.50.10230">
    <property type="entry name" value="Cobalamin biosynthesis CobH/CbiC, precorrin-8X methylmutase"/>
    <property type="match status" value="1"/>
</dbReference>
<keyword evidence="6" id="KW-0411">Iron-sulfur</keyword>
<evidence type="ECO:0000256" key="1">
    <source>
        <dbReference type="ARBA" id="ARBA00004953"/>
    </source>
</evidence>
<dbReference type="SUPFAM" id="SSF63965">
    <property type="entry name" value="Precorrin-8X methylmutase CbiC/CobH"/>
    <property type="match status" value="1"/>
</dbReference>
<dbReference type="GO" id="GO:0046872">
    <property type="term" value="F:metal ion binding"/>
    <property type="evidence" value="ECO:0007669"/>
    <property type="project" value="UniProtKB-KW"/>
</dbReference>
<evidence type="ECO:0000256" key="6">
    <source>
        <dbReference type="ARBA" id="ARBA00023014"/>
    </source>
</evidence>
<feature type="domain" description="Cobalamin biosynthesis precorrin-8X methylmutase CobH/CbiC" evidence="8">
    <location>
        <begin position="295"/>
        <end position="493"/>
    </location>
</feature>
<evidence type="ECO:0000256" key="2">
    <source>
        <dbReference type="ARBA" id="ARBA00009774"/>
    </source>
</evidence>
<dbReference type="AlphaFoldDB" id="A0A6M1QQI7"/>
<keyword evidence="5" id="KW-0408">Iron</keyword>
<dbReference type="SUPFAM" id="SSF56014">
    <property type="entry name" value="Nitrite and sulphite reductase 4Fe-4S domain-like"/>
    <property type="match status" value="1"/>
</dbReference>
<dbReference type="GO" id="GO:0009236">
    <property type="term" value="P:cobalamin biosynthetic process"/>
    <property type="evidence" value="ECO:0007669"/>
    <property type="project" value="UniProtKB-UniPathway"/>
</dbReference>
<keyword evidence="7 10" id="KW-0413">Isomerase</keyword>
<dbReference type="NCBIfam" id="NF006136">
    <property type="entry name" value="PRK08285.1"/>
    <property type="match status" value="1"/>
</dbReference>
<reference evidence="10 11" key="1">
    <citation type="submission" date="2020-02" db="EMBL/GenBank/DDBJ databases">
        <title>Whole-genome analyses of novel actinobacteria.</title>
        <authorList>
            <person name="Sahin N."/>
        </authorList>
    </citation>
    <scope>NUCLEOTIDE SEQUENCE [LARGE SCALE GENOMIC DNA]</scope>
    <source>
        <strain evidence="10 11">KC13</strain>
    </source>
</reference>
<dbReference type="PANTHER" id="PTHR43588:SF1">
    <property type="entry name" value="COBALT-PRECORRIN-8 METHYLMUTASE"/>
    <property type="match status" value="1"/>
</dbReference>
<gene>
    <name evidence="10" type="ORF">G5C66_04280</name>
</gene>
<name>A0A6M1QQI7_9ACTN</name>
<dbReference type="InterPro" id="IPR036588">
    <property type="entry name" value="CobH/CbiC_sf"/>
</dbReference>
<keyword evidence="4" id="KW-0479">Metal-binding</keyword>
<dbReference type="UniPathway" id="UPA00148"/>
<dbReference type="GO" id="GO:0016491">
    <property type="term" value="F:oxidoreductase activity"/>
    <property type="evidence" value="ECO:0007669"/>
    <property type="project" value="InterPro"/>
</dbReference>
<dbReference type="Pfam" id="PF02570">
    <property type="entry name" value="CbiC"/>
    <property type="match status" value="1"/>
</dbReference>
<evidence type="ECO:0000256" key="3">
    <source>
        <dbReference type="ARBA" id="ARBA00022573"/>
    </source>
</evidence>
<dbReference type="Gene3D" id="3.90.480.20">
    <property type="match status" value="1"/>
</dbReference>
<dbReference type="Proteomes" id="UP000483261">
    <property type="component" value="Unassembled WGS sequence"/>
</dbReference>
<dbReference type="Pfam" id="PF03460">
    <property type="entry name" value="NIR_SIR_ferr"/>
    <property type="match status" value="1"/>
</dbReference>
<dbReference type="SUPFAM" id="SSF55124">
    <property type="entry name" value="Nitrite/Sulfite reductase N-terminal domain-like"/>
    <property type="match status" value="1"/>
</dbReference>
<comment type="caution">
    <text evidence="10">The sequence shown here is derived from an EMBL/GenBank/DDBJ whole genome shotgun (WGS) entry which is preliminary data.</text>
</comment>
<dbReference type="InterPro" id="IPR036136">
    <property type="entry name" value="Nit/Sulf_reduc_fer-like_dom_sf"/>
</dbReference>
<evidence type="ECO:0000259" key="9">
    <source>
        <dbReference type="Pfam" id="PF03460"/>
    </source>
</evidence>
<keyword evidence="11" id="KW-1185">Reference proteome</keyword>
<accession>A0A6M1QQI7</accession>
<evidence type="ECO:0000256" key="7">
    <source>
        <dbReference type="ARBA" id="ARBA00023235"/>
    </source>
</evidence>
<comment type="pathway">
    <text evidence="1">Cofactor biosynthesis; adenosylcobalamin biosynthesis.</text>
</comment>
<dbReference type="InterPro" id="IPR003722">
    <property type="entry name" value="Cbl_synth_CobH/CbiC"/>
</dbReference>
<feature type="domain" description="Nitrite/Sulfite reductase ferredoxin-like" evidence="9">
    <location>
        <begin position="20"/>
        <end position="67"/>
    </location>
</feature>
<sequence length="496" mass="52016">MSRVRTDRCPGVGRPWPADDGLLVRLRLIGGSVSTASLLSLVSVAETYGDGRVYLTGRANLQVRGLPVGEDGGLPGEVLTALKATGLVPAQTHELVRNVMVSPQTGLAGGRADLRGVAASLDRLLCASPRLAALPGRFLFVLDDGRGDLVSRECDLGLVALSETEGQLRVGDSWGPVVPLTEAASRLIALASRFLDVRGEGPSAPWHVDELDRLLVEPVEADARMPAESPELGFGEVPGGEHLGFAEGALDRAAVEALAERAPAVVVTLWRGVLVPAPQVRPTRRYDYIDQGPAIYVDSFATIRREADLSAVPADAERLAVRMIHGSGQVDLAADLVIHPGLVKAARGALEAGAPILCDATMVATGVTRSRLPRDNEVLCMLGDDRVPALARAWGTTRTAAALSLWEPYLEGAVVAIGNAPTALFHLLEMILDGGPRPAAIVGCPVGFIGAAESKEALASFADDHGIDIPYVTVRGRRGGSAMTSSALNALAQEQE</sequence>
<evidence type="ECO:0000313" key="10">
    <source>
        <dbReference type="EMBL" id="NGN91953.1"/>
    </source>
</evidence>
<dbReference type="EMBL" id="JAALAA010000003">
    <property type="protein sequence ID" value="NGN91953.1"/>
    <property type="molecule type" value="Genomic_DNA"/>
</dbReference>
<dbReference type="EC" id="5.4.99.61" evidence="10"/>
<evidence type="ECO:0000256" key="5">
    <source>
        <dbReference type="ARBA" id="ARBA00023004"/>
    </source>
</evidence>
<proteinExistence type="inferred from homology"/>
<dbReference type="GO" id="GO:0051536">
    <property type="term" value="F:iron-sulfur cluster binding"/>
    <property type="evidence" value="ECO:0007669"/>
    <property type="project" value="UniProtKB-KW"/>
</dbReference>
<evidence type="ECO:0000256" key="4">
    <source>
        <dbReference type="ARBA" id="ARBA00022723"/>
    </source>
</evidence>
<dbReference type="InterPro" id="IPR005117">
    <property type="entry name" value="NiRdtase/SiRdtase_haem-b_fer"/>
</dbReference>
<comment type="similarity">
    <text evidence="2">Belongs to the CobH/CbiC family.</text>
</comment>
<evidence type="ECO:0000259" key="8">
    <source>
        <dbReference type="Pfam" id="PF02570"/>
    </source>
</evidence>
<dbReference type="GO" id="GO:0016993">
    <property type="term" value="F:precorrin-8X methylmutase activity"/>
    <property type="evidence" value="ECO:0007669"/>
    <property type="project" value="UniProtKB-EC"/>
</dbReference>
<dbReference type="InterPro" id="IPR045854">
    <property type="entry name" value="NO2/SO3_Rdtase_4Fe4S_sf"/>
</dbReference>